<name>A0A4U6R6P2_9GAMM</name>
<gene>
    <name evidence="1" type="ORF">FDP08_00480</name>
</gene>
<dbReference type="InterPro" id="IPR021482">
    <property type="entry name" value="DUF3135"/>
</dbReference>
<dbReference type="Proteomes" id="UP000308488">
    <property type="component" value="Unassembled WGS sequence"/>
</dbReference>
<protein>
    <submittedName>
        <fullName evidence="1">DUF3135 domain-containing protein</fullName>
    </submittedName>
</protein>
<dbReference type="AlphaFoldDB" id="A0A4U6R6P2"/>
<proteinExistence type="predicted"/>
<dbReference type="RefSeq" id="WP_137437174.1">
    <property type="nucleotide sequence ID" value="NZ_JANRHC010000004.1"/>
</dbReference>
<accession>A0A4U6R6P2</accession>
<organism evidence="1 2">
    <name type="scientific">Marinobacter panjinensis</name>
    <dbReference type="NCBI Taxonomy" id="2576384"/>
    <lineage>
        <taxon>Bacteria</taxon>
        <taxon>Pseudomonadati</taxon>
        <taxon>Pseudomonadota</taxon>
        <taxon>Gammaproteobacteria</taxon>
        <taxon>Pseudomonadales</taxon>
        <taxon>Marinobacteraceae</taxon>
        <taxon>Marinobacter</taxon>
    </lineage>
</organism>
<sequence length="126" mass="14179">MAFTSLGVASLISNYTPRFRPQKNLHAHLWSPSNKSVPVFPAAIEDCIRRSSECNQRRLRGLQFVIDARRRTAGSPMKALLDIQAMMYDSLLGLQQALLVQQRPCAPTTPTSARVLRFRSHRSSVD</sequence>
<keyword evidence="2" id="KW-1185">Reference proteome</keyword>
<dbReference type="Pfam" id="PF11333">
    <property type="entry name" value="DUF3135"/>
    <property type="match status" value="1"/>
</dbReference>
<dbReference type="EMBL" id="SZYH01000001">
    <property type="protein sequence ID" value="TKV69564.1"/>
    <property type="molecule type" value="Genomic_DNA"/>
</dbReference>
<evidence type="ECO:0000313" key="1">
    <source>
        <dbReference type="EMBL" id="TKV69564.1"/>
    </source>
</evidence>
<dbReference type="OrthoDB" id="5593306at2"/>
<comment type="caution">
    <text evidence="1">The sequence shown here is derived from an EMBL/GenBank/DDBJ whole genome shotgun (WGS) entry which is preliminary data.</text>
</comment>
<reference evidence="1 2" key="1">
    <citation type="submission" date="2019-05" db="EMBL/GenBank/DDBJ databases">
        <title>Marinobacter panjinensis sp. nov., a moderately halophilic bacterium isolated from sea tidal flat environment.</title>
        <authorList>
            <person name="Yang W."/>
            <person name="An M."/>
            <person name="He W."/>
            <person name="Luo X."/>
            <person name="Zhu L."/>
            <person name="Chen G."/>
            <person name="Zhang Y."/>
            <person name="Wang Y."/>
        </authorList>
    </citation>
    <scope>NUCLEOTIDE SEQUENCE [LARGE SCALE GENOMIC DNA]</scope>
    <source>
        <strain evidence="1 2">PJ-16</strain>
    </source>
</reference>
<evidence type="ECO:0000313" key="2">
    <source>
        <dbReference type="Proteomes" id="UP000308488"/>
    </source>
</evidence>